<dbReference type="FunFam" id="3.30.160.100:FF:000001">
    <property type="entry name" value="Ribosome hibernation promoting factor"/>
    <property type="match status" value="1"/>
</dbReference>
<dbReference type="InterPro" id="IPR050574">
    <property type="entry name" value="HPF/YfiA_ribosome-assoc"/>
</dbReference>
<dbReference type="Proteomes" id="UP000262917">
    <property type="component" value="Unassembled WGS sequence"/>
</dbReference>
<name>A0A372DS84_9GAMM</name>
<dbReference type="AlphaFoldDB" id="A0A372DS84"/>
<comment type="subunit">
    <text evidence="3">Associates exclusively with 100S ribosomes, which are dimers of 70S ribosomes.</text>
</comment>
<dbReference type="PANTHER" id="PTHR33231">
    <property type="entry name" value="30S RIBOSOMAL PROTEIN"/>
    <property type="match status" value="1"/>
</dbReference>
<dbReference type="NCBIfam" id="TIGR00741">
    <property type="entry name" value="yfiA"/>
    <property type="match status" value="1"/>
</dbReference>
<evidence type="ECO:0000256" key="2">
    <source>
        <dbReference type="ARBA" id="ARBA00038434"/>
    </source>
</evidence>
<accession>A0A372DS84</accession>
<sequence>MRIETHGQQIQITPALRDYVENKLARLGRHFEQPLEVRAQLGLDRHDHRAEATVGIAGRTLHADATAVDMYAAIDLLADKLDRLLVKHKEKLVDVSRRAESTSRSGDFS</sequence>
<dbReference type="GO" id="GO:0043024">
    <property type="term" value="F:ribosomal small subunit binding"/>
    <property type="evidence" value="ECO:0007669"/>
    <property type="project" value="TreeGrafter"/>
</dbReference>
<dbReference type="Pfam" id="PF02482">
    <property type="entry name" value="Ribosomal_S30AE"/>
    <property type="match status" value="1"/>
</dbReference>
<evidence type="ECO:0000256" key="5">
    <source>
        <dbReference type="ARBA" id="ARBA00041319"/>
    </source>
</evidence>
<comment type="similarity">
    <text evidence="2">Belongs to the HPF/YfiA ribosome-associated protein family. Short HPF subfamily.</text>
</comment>
<dbReference type="EMBL" id="QVPD01000001">
    <property type="protein sequence ID" value="RFP62435.1"/>
    <property type="molecule type" value="Genomic_DNA"/>
</dbReference>
<proteinExistence type="inferred from homology"/>
<dbReference type="OrthoDB" id="9795980at2"/>
<dbReference type="PANTHER" id="PTHR33231:SF1">
    <property type="entry name" value="30S RIBOSOMAL PROTEIN"/>
    <property type="match status" value="1"/>
</dbReference>
<reference evidence="6 7" key="1">
    <citation type="submission" date="2018-08" db="EMBL/GenBank/DDBJ databases">
        <title>Lysobacter weifangensis sp. nov., a new member of the family 'Xanthomonadaceae', isolated from soil in a farmland.</title>
        <authorList>
            <person name="Zhao H."/>
        </authorList>
    </citation>
    <scope>NUCLEOTIDE SEQUENCE [LARGE SCALE GENOMIC DNA]</scope>
    <source>
        <strain evidence="6 7">WF-2</strain>
    </source>
</reference>
<keyword evidence="1" id="KW-0810">Translation regulation</keyword>
<gene>
    <name evidence="6" type="primary">raiA</name>
    <name evidence="6" type="ORF">D0Y53_01030</name>
</gene>
<comment type="caution">
    <text evidence="6">The sequence shown here is derived from an EMBL/GenBank/DDBJ whole genome shotgun (WGS) entry which is preliminary data.</text>
</comment>
<evidence type="ECO:0000256" key="1">
    <source>
        <dbReference type="ARBA" id="ARBA00022845"/>
    </source>
</evidence>
<keyword evidence="7" id="KW-1185">Reference proteome</keyword>
<dbReference type="InterPro" id="IPR003489">
    <property type="entry name" value="RHF/RaiA"/>
</dbReference>
<organism evidence="6 7">
    <name type="scientific">Cognatiluteimonas weifangensis</name>
    <dbReference type="NCBI Taxonomy" id="2303539"/>
    <lineage>
        <taxon>Bacteria</taxon>
        <taxon>Pseudomonadati</taxon>
        <taxon>Pseudomonadota</taxon>
        <taxon>Gammaproteobacteria</taxon>
        <taxon>Lysobacterales</taxon>
        <taxon>Lysobacteraceae</taxon>
        <taxon>Cognatiluteimonas</taxon>
    </lineage>
</organism>
<dbReference type="SUPFAM" id="SSF69754">
    <property type="entry name" value="Ribosome binding protein Y (YfiA homologue)"/>
    <property type="match status" value="1"/>
</dbReference>
<dbReference type="InterPro" id="IPR036567">
    <property type="entry name" value="RHF-like"/>
</dbReference>
<evidence type="ECO:0000313" key="7">
    <source>
        <dbReference type="Proteomes" id="UP000262917"/>
    </source>
</evidence>
<dbReference type="GO" id="GO:0045900">
    <property type="term" value="P:negative regulation of translational elongation"/>
    <property type="evidence" value="ECO:0007669"/>
    <property type="project" value="TreeGrafter"/>
</dbReference>
<dbReference type="GO" id="GO:0022627">
    <property type="term" value="C:cytosolic small ribosomal subunit"/>
    <property type="evidence" value="ECO:0007669"/>
    <property type="project" value="TreeGrafter"/>
</dbReference>
<evidence type="ECO:0000313" key="6">
    <source>
        <dbReference type="EMBL" id="RFP62435.1"/>
    </source>
</evidence>
<protein>
    <recommendedName>
        <fullName evidence="4">Ribosome hibernation promoting factor</fullName>
    </recommendedName>
    <alternativeName>
        <fullName evidence="5">Hibernation factor HPF</fullName>
    </alternativeName>
</protein>
<dbReference type="CDD" id="cd00552">
    <property type="entry name" value="RaiA"/>
    <property type="match status" value="1"/>
</dbReference>
<evidence type="ECO:0000256" key="3">
    <source>
        <dbReference type="ARBA" id="ARBA00038695"/>
    </source>
</evidence>
<dbReference type="RefSeq" id="WP_117201255.1">
    <property type="nucleotide sequence ID" value="NZ_JBHTBK010000005.1"/>
</dbReference>
<evidence type="ECO:0000256" key="4">
    <source>
        <dbReference type="ARBA" id="ARBA00041148"/>
    </source>
</evidence>
<dbReference type="Gene3D" id="3.30.160.100">
    <property type="entry name" value="Ribosome hibernation promotion factor-like"/>
    <property type="match status" value="1"/>
</dbReference>